<gene>
    <name evidence="2" type="ORF">Pmani_030721</name>
</gene>
<evidence type="ECO:0000313" key="2">
    <source>
        <dbReference type="EMBL" id="KAK4296812.1"/>
    </source>
</evidence>
<name>A0AAE1NX83_9EUCA</name>
<dbReference type="Proteomes" id="UP001292094">
    <property type="component" value="Unassembled WGS sequence"/>
</dbReference>
<accession>A0AAE1NX83</accession>
<keyword evidence="3" id="KW-1185">Reference proteome</keyword>
<reference evidence="2" key="1">
    <citation type="submission" date="2023-11" db="EMBL/GenBank/DDBJ databases">
        <title>Genome assemblies of two species of porcelain crab, Petrolisthes cinctipes and Petrolisthes manimaculis (Anomura: Porcellanidae).</title>
        <authorList>
            <person name="Angst P."/>
        </authorList>
    </citation>
    <scope>NUCLEOTIDE SEQUENCE</scope>
    <source>
        <strain evidence="2">PB745_02</strain>
        <tissue evidence="2">Gill</tissue>
    </source>
</reference>
<evidence type="ECO:0000313" key="3">
    <source>
        <dbReference type="Proteomes" id="UP001292094"/>
    </source>
</evidence>
<keyword evidence="1" id="KW-0732">Signal</keyword>
<proteinExistence type="predicted"/>
<sequence length="115" mass="12833">MDLDWPGYHSPRLYSYLVLSSLRCFVVVIGAVPEQCWCGCVKIGNGWYCYSHVLPLPSVFFTHSPHLILHTGQCYGNGDKNELAGDYTLVLLWQSGFLLEHLLSSSSLSYQSSSA</sequence>
<feature type="chain" id="PRO_5042065111" description="Secreted protein" evidence="1">
    <location>
        <begin position="32"/>
        <end position="115"/>
    </location>
</feature>
<evidence type="ECO:0000256" key="1">
    <source>
        <dbReference type="SAM" id="SignalP"/>
    </source>
</evidence>
<protein>
    <recommendedName>
        <fullName evidence="4">Secreted protein</fullName>
    </recommendedName>
</protein>
<dbReference type="EMBL" id="JAWZYT010003768">
    <property type="protein sequence ID" value="KAK4296812.1"/>
    <property type="molecule type" value="Genomic_DNA"/>
</dbReference>
<comment type="caution">
    <text evidence="2">The sequence shown here is derived from an EMBL/GenBank/DDBJ whole genome shotgun (WGS) entry which is preliminary data.</text>
</comment>
<evidence type="ECO:0008006" key="4">
    <source>
        <dbReference type="Google" id="ProtNLM"/>
    </source>
</evidence>
<feature type="signal peptide" evidence="1">
    <location>
        <begin position="1"/>
        <end position="31"/>
    </location>
</feature>
<dbReference type="AlphaFoldDB" id="A0AAE1NX83"/>
<organism evidence="2 3">
    <name type="scientific">Petrolisthes manimaculis</name>
    <dbReference type="NCBI Taxonomy" id="1843537"/>
    <lineage>
        <taxon>Eukaryota</taxon>
        <taxon>Metazoa</taxon>
        <taxon>Ecdysozoa</taxon>
        <taxon>Arthropoda</taxon>
        <taxon>Crustacea</taxon>
        <taxon>Multicrustacea</taxon>
        <taxon>Malacostraca</taxon>
        <taxon>Eumalacostraca</taxon>
        <taxon>Eucarida</taxon>
        <taxon>Decapoda</taxon>
        <taxon>Pleocyemata</taxon>
        <taxon>Anomura</taxon>
        <taxon>Galatheoidea</taxon>
        <taxon>Porcellanidae</taxon>
        <taxon>Petrolisthes</taxon>
    </lineage>
</organism>